<protein>
    <submittedName>
        <fullName evidence="2">Uncharacterized protein</fullName>
    </submittedName>
</protein>
<evidence type="ECO:0000313" key="3">
    <source>
        <dbReference type="Proteomes" id="UP000198211"/>
    </source>
</evidence>
<feature type="compositionally biased region" description="Basic and acidic residues" evidence="1">
    <location>
        <begin position="30"/>
        <end position="42"/>
    </location>
</feature>
<name>A0A225VKT6_9STRA</name>
<keyword evidence="3" id="KW-1185">Reference proteome</keyword>
<comment type="caution">
    <text evidence="2">The sequence shown here is derived from an EMBL/GenBank/DDBJ whole genome shotgun (WGS) entry which is preliminary data.</text>
</comment>
<dbReference type="EMBL" id="NBNE01004589">
    <property type="protein sequence ID" value="OWZ05140.1"/>
    <property type="molecule type" value="Genomic_DNA"/>
</dbReference>
<accession>A0A225VKT6</accession>
<dbReference type="Proteomes" id="UP000198211">
    <property type="component" value="Unassembled WGS sequence"/>
</dbReference>
<evidence type="ECO:0000313" key="2">
    <source>
        <dbReference type="EMBL" id="OWZ05140.1"/>
    </source>
</evidence>
<organism evidence="2 3">
    <name type="scientific">Phytophthora megakarya</name>
    <dbReference type="NCBI Taxonomy" id="4795"/>
    <lineage>
        <taxon>Eukaryota</taxon>
        <taxon>Sar</taxon>
        <taxon>Stramenopiles</taxon>
        <taxon>Oomycota</taxon>
        <taxon>Peronosporomycetes</taxon>
        <taxon>Peronosporales</taxon>
        <taxon>Peronosporaceae</taxon>
        <taxon>Phytophthora</taxon>
    </lineage>
</organism>
<sequence length="153" mass="16823">MTKSKSNLSTKPAASTRSTKNKKIKATRTKLKEPDSGSEDVHKPISTIAKDLIKQAYYRKILSETLLHDPVLAIIQVRQIGDLTGPISKPNTSTDRLNAVKILLDLLQEAGLVAGEFDPDALFEMEPGAIQAATQDLYESPRSWSANTSKYQI</sequence>
<feature type="compositionally biased region" description="Basic residues" evidence="1">
    <location>
        <begin position="19"/>
        <end position="29"/>
    </location>
</feature>
<gene>
    <name evidence="2" type="ORF">PHMEG_00022823</name>
</gene>
<feature type="region of interest" description="Disordered" evidence="1">
    <location>
        <begin position="1"/>
        <end position="42"/>
    </location>
</feature>
<reference evidence="3" key="1">
    <citation type="submission" date="2017-03" db="EMBL/GenBank/DDBJ databases">
        <title>Phytopthora megakarya and P. palmivora, two closely related causual agents of cacao black pod achieved similar genome size and gene model numbers by different mechanisms.</title>
        <authorList>
            <person name="Ali S."/>
            <person name="Shao J."/>
            <person name="Larry D.J."/>
            <person name="Kronmiller B."/>
            <person name="Shen D."/>
            <person name="Strem M.D."/>
            <person name="Melnick R.L."/>
            <person name="Guiltinan M.J."/>
            <person name="Tyler B.M."/>
            <person name="Meinhardt L.W."/>
            <person name="Bailey B.A."/>
        </authorList>
    </citation>
    <scope>NUCLEOTIDE SEQUENCE [LARGE SCALE GENOMIC DNA]</scope>
    <source>
        <strain evidence="3">zdho120</strain>
    </source>
</reference>
<feature type="compositionally biased region" description="Polar residues" evidence="1">
    <location>
        <begin position="1"/>
        <end position="18"/>
    </location>
</feature>
<proteinExistence type="predicted"/>
<evidence type="ECO:0000256" key="1">
    <source>
        <dbReference type="SAM" id="MobiDB-lite"/>
    </source>
</evidence>
<dbReference type="AlphaFoldDB" id="A0A225VKT6"/>